<keyword evidence="13 15" id="KW-0030">Aminoacyl-tRNA synthetase</keyword>
<dbReference type="Proteomes" id="UP000440066">
    <property type="component" value="Unassembled WGS sequence"/>
</dbReference>
<dbReference type="SUPFAM" id="SSF54991">
    <property type="entry name" value="Anticodon-binding domain of PheRS"/>
    <property type="match status" value="1"/>
</dbReference>
<dbReference type="Gene3D" id="3.30.70.380">
    <property type="entry name" value="Ferrodoxin-fold anticodon-binding domain"/>
    <property type="match status" value="1"/>
</dbReference>
<dbReference type="GO" id="GO:0009328">
    <property type="term" value="C:phenylalanine-tRNA ligase complex"/>
    <property type="evidence" value="ECO:0007669"/>
    <property type="project" value="TreeGrafter"/>
</dbReference>
<dbReference type="InterPro" id="IPR041616">
    <property type="entry name" value="PheRS_beta_core"/>
</dbReference>
<comment type="cofactor">
    <cofactor evidence="15">
        <name>Mg(2+)</name>
        <dbReference type="ChEBI" id="CHEBI:18420"/>
    </cofactor>
    <text evidence="15">Binds 2 magnesium ions per tetramer.</text>
</comment>
<gene>
    <name evidence="15" type="primary">pheT</name>
    <name evidence="22" type="ORF">GF867_02150</name>
    <name evidence="21" type="ORF">GIY09_03590</name>
    <name evidence="20" type="ORF">GIY11_10975</name>
</gene>
<evidence type="ECO:0000313" key="22">
    <source>
        <dbReference type="EMBL" id="MRJ46370.1"/>
    </source>
</evidence>
<dbReference type="InterPro" id="IPR045864">
    <property type="entry name" value="aa-tRNA-synth_II/BPL/LPL"/>
</dbReference>
<name>A0A6I2GXA9_9LACT</name>
<keyword evidence="9 15" id="KW-0067">ATP-binding</keyword>
<protein>
    <recommendedName>
        <fullName evidence="15">Phenylalanine--tRNA ligase beta subunit</fullName>
        <ecNumber evidence="15">6.1.1.20</ecNumber>
    </recommendedName>
    <alternativeName>
        <fullName evidence="15">Phenylalanyl-tRNA synthetase beta subunit</fullName>
        <shortName evidence="15">PheRS</shortName>
    </alternativeName>
</protein>
<feature type="binding site" evidence="15">
    <location>
        <position position="473"/>
    </location>
    <ligand>
        <name>Mg(2+)</name>
        <dbReference type="ChEBI" id="CHEBI:18420"/>
        <note>shared with alpha subunit</note>
    </ligand>
</feature>
<accession>A0A6I2GXA9</accession>
<dbReference type="InterPro" id="IPR005121">
    <property type="entry name" value="Fdx_antiC-bd"/>
</dbReference>
<dbReference type="InterPro" id="IPR005147">
    <property type="entry name" value="tRNA_synthase_B5-dom"/>
</dbReference>
<dbReference type="InterPro" id="IPR036690">
    <property type="entry name" value="Fdx_antiC-bd_sf"/>
</dbReference>
<dbReference type="Pfam" id="PF03147">
    <property type="entry name" value="FDX-ACB"/>
    <property type="match status" value="1"/>
</dbReference>
<sequence length="807" mass="89110">MFLSYEWLNDFLDLSDWSAEVIADKMSRTGIEIEGVENIGASLSNLVIGQIAKLEAMPDSDHLSITQIDLGNGELTQIVCGAPNVEVGAKVIVAVPGAVLPGDFKIKKAKMRGHESNGMLCALQELGFSDSVVPKKYADGIYLLPADAPVGADAIEYLKLDDPILELSITPNRADALSMRGSAHEIAAIIGQTPKFDLTTEYPSVTDQSLLDAIKIEVADATLSPHYQLRLIKDVKIKESPVWLQMRLMKANVRPINNIVDLTNYFMMLYGQPFHAFDFDTLESSTIKVKAAVDGSKFTTLDGTERTLSETDTLIWGGNQPIALAGVMGGLDSEVTDSTTNVLLEAAIFDPQRVRMTSNKFNLRSESSSRFEKGINQSTVEEASEQAAALMAILGEGQVVQGFVEEKNIKVTDTQVRVPFALIADKIGITIDQAELQEIMDRLGFELAFEGDDFIVTVPPRRWDISIEADVLEEVARIYGYDRIPTTLPTVPSTPGLLTDRQRLIRQTRSISESFGLNQVISYVLTSPKEANLIKSEDKPLVELSLPMSEDRSVLRQSMFPALLEITKYNNARQNKPLAFYETGKVFFGQADGSLPTESERYAIMISGQAQTASWYESAAQYDFYTLKGMVEGYFDAIRLGDAISFEANSDIDVMHPGRTAKIYLGSQEIGFLGQVHPTIAKEYDLDNATFYAEIDLSYVVSIDREALVQTTIPKFPATSRDLALLVSTEEKHADLMEIIEANAGEYLKEVALFDLYKGQNIAEGKQSLAYHLTFQNPNATLTDVEVNEAMDRVTNALKEIDDLEIR</sequence>
<dbReference type="SUPFAM" id="SSF46955">
    <property type="entry name" value="Putative DNA-binding domain"/>
    <property type="match status" value="1"/>
</dbReference>
<keyword evidence="12 15" id="KW-0648">Protein biosynthesis</keyword>
<evidence type="ECO:0000313" key="21">
    <source>
        <dbReference type="EMBL" id="MRI84983.1"/>
    </source>
</evidence>
<dbReference type="SUPFAM" id="SSF56037">
    <property type="entry name" value="PheT/TilS domain"/>
    <property type="match status" value="1"/>
</dbReference>
<evidence type="ECO:0000256" key="2">
    <source>
        <dbReference type="ARBA" id="ARBA00008653"/>
    </source>
</evidence>
<evidence type="ECO:0000259" key="18">
    <source>
        <dbReference type="PROSITE" id="PS51447"/>
    </source>
</evidence>
<comment type="similarity">
    <text evidence="2 15">Belongs to the phenylalanyl-tRNA synthetase beta subunit family. Type 1 subfamily.</text>
</comment>
<dbReference type="InterPro" id="IPR012340">
    <property type="entry name" value="NA-bd_OB-fold"/>
</dbReference>
<dbReference type="Pfam" id="PF17759">
    <property type="entry name" value="tRNA_synthFbeta"/>
    <property type="match status" value="1"/>
</dbReference>
<dbReference type="FunFam" id="2.40.50.140:FF:000045">
    <property type="entry name" value="Phenylalanine--tRNA ligase beta subunit"/>
    <property type="match status" value="1"/>
</dbReference>
<proteinExistence type="inferred from homology"/>
<dbReference type="FunFam" id="3.30.70.380:FF:000001">
    <property type="entry name" value="Phenylalanine--tRNA ligase beta subunit"/>
    <property type="match status" value="1"/>
</dbReference>
<keyword evidence="5 16" id="KW-0820">tRNA-binding</keyword>
<evidence type="ECO:0000256" key="13">
    <source>
        <dbReference type="ARBA" id="ARBA00023146"/>
    </source>
</evidence>
<feature type="domain" description="TRNA-binding" evidence="17">
    <location>
        <begin position="40"/>
        <end position="155"/>
    </location>
</feature>
<dbReference type="PANTHER" id="PTHR10947:SF0">
    <property type="entry name" value="PHENYLALANINE--TRNA LIGASE BETA SUBUNIT"/>
    <property type="match status" value="1"/>
</dbReference>
<dbReference type="PROSITE" id="PS51447">
    <property type="entry name" value="FDX_ACB"/>
    <property type="match status" value="1"/>
</dbReference>
<evidence type="ECO:0000259" key="17">
    <source>
        <dbReference type="PROSITE" id="PS50886"/>
    </source>
</evidence>
<evidence type="ECO:0000256" key="9">
    <source>
        <dbReference type="ARBA" id="ARBA00022840"/>
    </source>
</evidence>
<organism evidence="21 23">
    <name type="scientific">Fundicoccus ignavus</name>
    <dbReference type="NCBI Taxonomy" id="2664442"/>
    <lineage>
        <taxon>Bacteria</taxon>
        <taxon>Bacillati</taxon>
        <taxon>Bacillota</taxon>
        <taxon>Bacilli</taxon>
        <taxon>Lactobacillales</taxon>
        <taxon>Aerococcaceae</taxon>
        <taxon>Fundicoccus</taxon>
    </lineage>
</organism>
<dbReference type="SMART" id="SM00873">
    <property type="entry name" value="B3_4"/>
    <property type="match status" value="1"/>
</dbReference>
<dbReference type="Gene3D" id="2.40.50.140">
    <property type="entry name" value="Nucleic acid-binding proteins"/>
    <property type="match status" value="1"/>
</dbReference>
<dbReference type="GO" id="GO:0004826">
    <property type="term" value="F:phenylalanine-tRNA ligase activity"/>
    <property type="evidence" value="ECO:0007669"/>
    <property type="project" value="UniProtKB-UniRule"/>
</dbReference>
<dbReference type="GO" id="GO:0000287">
    <property type="term" value="F:magnesium ion binding"/>
    <property type="evidence" value="ECO:0007669"/>
    <property type="project" value="UniProtKB-UniRule"/>
</dbReference>
<evidence type="ECO:0000256" key="5">
    <source>
        <dbReference type="ARBA" id="ARBA00022555"/>
    </source>
</evidence>
<dbReference type="Pfam" id="PF01588">
    <property type="entry name" value="tRNA_bind"/>
    <property type="match status" value="1"/>
</dbReference>
<evidence type="ECO:0000256" key="4">
    <source>
        <dbReference type="ARBA" id="ARBA00022490"/>
    </source>
</evidence>
<dbReference type="GO" id="GO:0006432">
    <property type="term" value="P:phenylalanyl-tRNA aminoacylation"/>
    <property type="evidence" value="ECO:0007669"/>
    <property type="project" value="UniProtKB-UniRule"/>
</dbReference>
<dbReference type="Gene3D" id="3.50.40.10">
    <property type="entry name" value="Phenylalanyl-trna Synthetase, Chain B, domain 3"/>
    <property type="match status" value="1"/>
</dbReference>
<dbReference type="GO" id="GO:0000049">
    <property type="term" value="F:tRNA binding"/>
    <property type="evidence" value="ECO:0007669"/>
    <property type="project" value="UniProtKB-UniRule"/>
</dbReference>
<dbReference type="PROSITE" id="PS50886">
    <property type="entry name" value="TRBD"/>
    <property type="match status" value="1"/>
</dbReference>
<dbReference type="SUPFAM" id="SSF55681">
    <property type="entry name" value="Class II aaRS and biotin synthetases"/>
    <property type="match status" value="1"/>
</dbReference>
<dbReference type="InterPro" id="IPR020825">
    <property type="entry name" value="Phe-tRNA_synthase-like_B3/B4"/>
</dbReference>
<comment type="caution">
    <text evidence="21">The sequence shown here is derived from an EMBL/GenBank/DDBJ whole genome shotgun (WGS) entry which is preliminary data.</text>
</comment>
<feature type="domain" description="B5" evidence="19">
    <location>
        <begin position="411"/>
        <end position="486"/>
    </location>
</feature>
<dbReference type="AlphaFoldDB" id="A0A6I2GXA9"/>
<evidence type="ECO:0000256" key="12">
    <source>
        <dbReference type="ARBA" id="ARBA00022917"/>
    </source>
</evidence>
<dbReference type="Gene3D" id="3.30.56.10">
    <property type="match status" value="2"/>
</dbReference>
<dbReference type="HAMAP" id="MF_00283">
    <property type="entry name" value="Phe_tRNA_synth_beta1"/>
    <property type="match status" value="1"/>
</dbReference>
<keyword evidence="6 15" id="KW-0436">Ligase</keyword>
<dbReference type="CDD" id="cd00769">
    <property type="entry name" value="PheRS_beta_core"/>
    <property type="match status" value="1"/>
</dbReference>
<evidence type="ECO:0000256" key="10">
    <source>
        <dbReference type="ARBA" id="ARBA00022842"/>
    </source>
</evidence>
<feature type="binding site" evidence="15">
    <location>
        <position position="470"/>
    </location>
    <ligand>
        <name>Mg(2+)</name>
        <dbReference type="ChEBI" id="CHEBI:18420"/>
        <note>shared with alpha subunit</note>
    </ligand>
</feature>
<dbReference type="EMBL" id="WJQT01000002">
    <property type="protein sequence ID" value="MRJ46370.1"/>
    <property type="molecule type" value="Genomic_DNA"/>
</dbReference>
<comment type="subcellular location">
    <subcellularLocation>
        <location evidence="1 15">Cytoplasm</location>
    </subcellularLocation>
</comment>
<feature type="binding site" evidence="15">
    <location>
        <position position="474"/>
    </location>
    <ligand>
        <name>Mg(2+)</name>
        <dbReference type="ChEBI" id="CHEBI:18420"/>
        <note>shared with alpha subunit</note>
    </ligand>
</feature>
<dbReference type="SUPFAM" id="SSF50249">
    <property type="entry name" value="Nucleic acid-binding proteins"/>
    <property type="match status" value="1"/>
</dbReference>
<dbReference type="FunFam" id="3.30.930.10:FF:000022">
    <property type="entry name" value="Phenylalanine--tRNA ligase beta subunit"/>
    <property type="match status" value="1"/>
</dbReference>
<evidence type="ECO:0000256" key="11">
    <source>
        <dbReference type="ARBA" id="ARBA00022884"/>
    </source>
</evidence>
<evidence type="ECO:0000259" key="19">
    <source>
        <dbReference type="PROSITE" id="PS51483"/>
    </source>
</evidence>
<dbReference type="InterPro" id="IPR005146">
    <property type="entry name" value="B3/B4_tRNA-bd"/>
</dbReference>
<dbReference type="GO" id="GO:0005524">
    <property type="term" value="F:ATP binding"/>
    <property type="evidence" value="ECO:0007669"/>
    <property type="project" value="UniProtKB-UniRule"/>
</dbReference>
<dbReference type="PROSITE" id="PS51483">
    <property type="entry name" value="B5"/>
    <property type="match status" value="1"/>
</dbReference>
<dbReference type="EMBL" id="WJQS01000002">
    <property type="protein sequence ID" value="MRI84983.1"/>
    <property type="molecule type" value="Genomic_DNA"/>
</dbReference>
<dbReference type="Proteomes" id="UP000469870">
    <property type="component" value="Unassembled WGS sequence"/>
</dbReference>
<dbReference type="InterPro" id="IPR033714">
    <property type="entry name" value="tRNA_bind_bactPheRS"/>
</dbReference>
<dbReference type="InterPro" id="IPR045060">
    <property type="entry name" value="Phe-tRNA-ligase_IIc_bsu"/>
</dbReference>
<keyword evidence="7 15" id="KW-0479">Metal-binding</keyword>
<comment type="subunit">
    <text evidence="3 15">Tetramer of two alpha and two beta subunits.</text>
</comment>
<reference evidence="22 24" key="1">
    <citation type="submission" date="2019-11" db="EMBL/GenBank/DDBJ databases">
        <title>Characterisation of Fundicoccus ignavus gen. nov. sp. nov., a novel genus of the family Aerococcaceae from bulk tank milk.</title>
        <authorList>
            <person name="Siebert A."/>
            <person name="Huptas C."/>
            <person name="Wenning M."/>
            <person name="Scherer S."/>
            <person name="Doll E.V."/>
        </authorList>
    </citation>
    <scope>NUCLEOTIDE SEQUENCE [LARGE SCALE GENOMIC DNA]</scope>
    <source>
        <strain evidence="22 24">DSM 109652</strain>
    </source>
</reference>
<dbReference type="Proteomes" id="UP000430975">
    <property type="component" value="Unassembled WGS sequence"/>
</dbReference>
<feature type="domain" description="FDX-ACB" evidence="18">
    <location>
        <begin position="714"/>
        <end position="807"/>
    </location>
</feature>
<evidence type="ECO:0000256" key="3">
    <source>
        <dbReference type="ARBA" id="ARBA00011209"/>
    </source>
</evidence>
<dbReference type="Pfam" id="PF03484">
    <property type="entry name" value="B5"/>
    <property type="match status" value="1"/>
</dbReference>
<evidence type="ECO:0000256" key="15">
    <source>
        <dbReference type="HAMAP-Rule" id="MF_00283"/>
    </source>
</evidence>
<dbReference type="RefSeq" id="WP_153831480.1">
    <property type="nucleotide sequence ID" value="NZ_WJQR01000013.1"/>
</dbReference>
<dbReference type="Pfam" id="PF03483">
    <property type="entry name" value="B3_4"/>
    <property type="match status" value="1"/>
</dbReference>
<evidence type="ECO:0000256" key="16">
    <source>
        <dbReference type="PROSITE-ProRule" id="PRU00209"/>
    </source>
</evidence>
<dbReference type="NCBIfam" id="TIGR00472">
    <property type="entry name" value="pheT_bact"/>
    <property type="match status" value="1"/>
</dbReference>
<dbReference type="InterPro" id="IPR002547">
    <property type="entry name" value="tRNA-bd_dom"/>
</dbReference>
<reference evidence="23 25" key="2">
    <citation type="submission" date="2019-11" db="EMBL/GenBank/DDBJ databases">
        <title>Characterisation of Fundicoccus ignavus gen. nov. sp. nov., a novel genus of the family Aerococcaceae isolated from bulk tank milk.</title>
        <authorList>
            <person name="Siebert A."/>
            <person name="Huptas C."/>
            <person name="Wenning M."/>
            <person name="Scherer S."/>
            <person name="Doll E.V."/>
        </authorList>
    </citation>
    <scope>NUCLEOTIDE SEQUENCE [LARGE SCALE GENOMIC DNA]</scope>
    <source>
        <strain evidence="20 25">DSM 109653</strain>
        <strain evidence="21 23">WS4759</strain>
    </source>
</reference>
<dbReference type="InterPro" id="IPR004532">
    <property type="entry name" value="Phe-tRNA-ligase_IIc_bsu_bact"/>
</dbReference>
<evidence type="ECO:0000256" key="7">
    <source>
        <dbReference type="ARBA" id="ARBA00022723"/>
    </source>
</evidence>
<comment type="catalytic activity">
    <reaction evidence="14 15">
        <text>tRNA(Phe) + L-phenylalanine + ATP = L-phenylalanyl-tRNA(Phe) + AMP + diphosphate + H(+)</text>
        <dbReference type="Rhea" id="RHEA:19413"/>
        <dbReference type="Rhea" id="RHEA-COMP:9668"/>
        <dbReference type="Rhea" id="RHEA-COMP:9699"/>
        <dbReference type="ChEBI" id="CHEBI:15378"/>
        <dbReference type="ChEBI" id="CHEBI:30616"/>
        <dbReference type="ChEBI" id="CHEBI:33019"/>
        <dbReference type="ChEBI" id="CHEBI:58095"/>
        <dbReference type="ChEBI" id="CHEBI:78442"/>
        <dbReference type="ChEBI" id="CHEBI:78531"/>
        <dbReference type="ChEBI" id="CHEBI:456215"/>
        <dbReference type="EC" id="6.1.1.20"/>
    </reaction>
</comment>
<dbReference type="CDD" id="cd02796">
    <property type="entry name" value="tRNA_bind_bactPheRS"/>
    <property type="match status" value="1"/>
</dbReference>
<evidence type="ECO:0000313" key="20">
    <source>
        <dbReference type="EMBL" id="MRI82530.1"/>
    </source>
</evidence>
<dbReference type="Gene3D" id="3.30.930.10">
    <property type="entry name" value="Bira Bifunctional Protein, Domain 2"/>
    <property type="match status" value="1"/>
</dbReference>
<keyword evidence="11 16" id="KW-0694">RNA-binding</keyword>
<keyword evidence="23" id="KW-1185">Reference proteome</keyword>
<evidence type="ECO:0000313" key="25">
    <source>
        <dbReference type="Proteomes" id="UP000469870"/>
    </source>
</evidence>
<keyword evidence="10 15" id="KW-0460">Magnesium</keyword>
<evidence type="ECO:0000256" key="6">
    <source>
        <dbReference type="ARBA" id="ARBA00022598"/>
    </source>
</evidence>
<dbReference type="PANTHER" id="PTHR10947">
    <property type="entry name" value="PHENYLALANYL-TRNA SYNTHETASE BETA CHAIN AND LEUCINE-RICH REPEAT-CONTAINING PROTEIN 47"/>
    <property type="match status" value="1"/>
</dbReference>
<keyword evidence="4 15" id="KW-0963">Cytoplasm</keyword>
<dbReference type="InterPro" id="IPR009061">
    <property type="entry name" value="DNA-bd_dom_put_sf"/>
</dbReference>
<dbReference type="GO" id="GO:0140096">
    <property type="term" value="F:catalytic activity, acting on a protein"/>
    <property type="evidence" value="ECO:0007669"/>
    <property type="project" value="UniProtKB-ARBA"/>
</dbReference>
<dbReference type="GO" id="GO:0016740">
    <property type="term" value="F:transferase activity"/>
    <property type="evidence" value="ECO:0007669"/>
    <property type="project" value="UniProtKB-ARBA"/>
</dbReference>
<dbReference type="EC" id="6.1.1.20" evidence="15"/>
<dbReference type="SMART" id="SM00874">
    <property type="entry name" value="B5"/>
    <property type="match status" value="1"/>
</dbReference>
<feature type="binding site" evidence="15">
    <location>
        <position position="464"/>
    </location>
    <ligand>
        <name>Mg(2+)</name>
        <dbReference type="ChEBI" id="CHEBI:18420"/>
        <note>shared with alpha subunit</note>
    </ligand>
</feature>
<evidence type="ECO:0000313" key="23">
    <source>
        <dbReference type="Proteomes" id="UP000430975"/>
    </source>
</evidence>
<evidence type="ECO:0000256" key="14">
    <source>
        <dbReference type="ARBA" id="ARBA00049255"/>
    </source>
</evidence>
<dbReference type="NCBIfam" id="NF045760">
    <property type="entry name" value="YtpR"/>
    <property type="match status" value="1"/>
</dbReference>
<evidence type="ECO:0000256" key="1">
    <source>
        <dbReference type="ARBA" id="ARBA00004496"/>
    </source>
</evidence>
<dbReference type="EMBL" id="WJQR01000013">
    <property type="protein sequence ID" value="MRI82530.1"/>
    <property type="molecule type" value="Genomic_DNA"/>
</dbReference>
<evidence type="ECO:0000313" key="24">
    <source>
        <dbReference type="Proteomes" id="UP000440066"/>
    </source>
</evidence>
<evidence type="ECO:0000256" key="8">
    <source>
        <dbReference type="ARBA" id="ARBA00022741"/>
    </source>
</evidence>
<dbReference type="SMART" id="SM00896">
    <property type="entry name" value="FDX-ACB"/>
    <property type="match status" value="1"/>
</dbReference>
<keyword evidence="8 15" id="KW-0547">Nucleotide-binding</keyword>